<gene>
    <name evidence="4" type="ORF">CFH83_02375</name>
</gene>
<evidence type="ECO:0000313" key="4">
    <source>
        <dbReference type="EMBL" id="DAB39122.1"/>
    </source>
</evidence>
<evidence type="ECO:0000313" key="5">
    <source>
        <dbReference type="Proteomes" id="UP000228859"/>
    </source>
</evidence>
<dbReference type="InterPro" id="IPR036105">
    <property type="entry name" value="DiNase_FeMo-co_biosyn_sf"/>
</dbReference>
<evidence type="ECO:0000259" key="3">
    <source>
        <dbReference type="Pfam" id="PF02579"/>
    </source>
</evidence>
<dbReference type="CDD" id="cd00853">
    <property type="entry name" value="NifX"/>
    <property type="match status" value="1"/>
</dbReference>
<comment type="similarity">
    <text evidence="1">Belongs to the NifX/NifY family.</text>
</comment>
<feature type="domain" description="Dinitrogenase iron-molybdenum cofactor biosynthesis" evidence="3">
    <location>
        <begin position="10"/>
        <end position="103"/>
    </location>
</feature>
<dbReference type="Pfam" id="PF02579">
    <property type="entry name" value="Nitro_FeMo-Co"/>
    <property type="match status" value="1"/>
</dbReference>
<dbReference type="Proteomes" id="UP000228859">
    <property type="component" value="Unassembled WGS sequence"/>
</dbReference>
<name>A0A2D3WCT4_9BACT</name>
<dbReference type="InterPro" id="IPR034169">
    <property type="entry name" value="NifX-like"/>
</dbReference>
<organism evidence="4 5">
    <name type="scientific">Sulfuricurvum kujiense</name>
    <dbReference type="NCBI Taxonomy" id="148813"/>
    <lineage>
        <taxon>Bacteria</taxon>
        <taxon>Pseudomonadati</taxon>
        <taxon>Campylobacterota</taxon>
        <taxon>Epsilonproteobacteria</taxon>
        <taxon>Campylobacterales</taxon>
        <taxon>Sulfurimonadaceae</taxon>
        <taxon>Sulfuricurvum</taxon>
    </lineage>
</organism>
<dbReference type="PANTHER" id="PTHR33937:SF1">
    <property type="entry name" value="IRON-MOLIBDENUM COFACTOR PROCESSING PROTEIN"/>
    <property type="match status" value="1"/>
</dbReference>
<keyword evidence="2" id="KW-0535">Nitrogen fixation</keyword>
<comment type="caution">
    <text evidence="4">The sequence shown here is derived from an EMBL/GenBank/DDBJ whole genome shotgun (WGS) entry which is preliminary data.</text>
</comment>
<dbReference type="Gene3D" id="3.30.420.130">
    <property type="entry name" value="Dinitrogenase iron-molybdenum cofactor biosynthesis domain"/>
    <property type="match status" value="1"/>
</dbReference>
<evidence type="ECO:0000256" key="1">
    <source>
        <dbReference type="ARBA" id="ARBA00010285"/>
    </source>
</evidence>
<dbReference type="EMBL" id="DLUI01000041">
    <property type="protein sequence ID" value="DAB39122.1"/>
    <property type="molecule type" value="Genomic_DNA"/>
</dbReference>
<sequence>MLIAFASTDGIFVNQHFGWSKSFELYRITAESAEYVKTLDSSEDAIADEHEKLAYKISTIQEADILYCSAIGPTASKMVLASKIYPVRSGENDRIDETIVKLQELLLGNPPPWLQRIVHTSKDKELL</sequence>
<dbReference type="SUPFAM" id="SSF53146">
    <property type="entry name" value="Nitrogenase accessory factor-like"/>
    <property type="match status" value="1"/>
</dbReference>
<accession>A0A2D3WCT4</accession>
<reference evidence="4 5" key="1">
    <citation type="journal article" date="2017" name="Front. Microbiol.">
        <title>Comparative Genomic Analysis of the Class Epsilonproteobacteria and Proposed Reclassification to Epsilonbacteraeota (phyl. nov.).</title>
        <authorList>
            <person name="Waite D.W."/>
            <person name="Vanwonterghem I."/>
            <person name="Rinke C."/>
            <person name="Parks D.H."/>
            <person name="Zhang Y."/>
            <person name="Takai K."/>
            <person name="Sievert S.M."/>
            <person name="Simon J."/>
            <person name="Campbell B.J."/>
            <person name="Hanson T.E."/>
            <person name="Woyke T."/>
            <person name="Klotz M.G."/>
            <person name="Hugenholtz P."/>
        </authorList>
    </citation>
    <scope>NUCLEOTIDE SEQUENCE [LARGE SCALE GENOMIC DNA]</scope>
    <source>
        <strain evidence="4">UBA12443</strain>
    </source>
</reference>
<proteinExistence type="inferred from homology"/>
<dbReference type="AlphaFoldDB" id="A0A2D3WCT4"/>
<evidence type="ECO:0000256" key="2">
    <source>
        <dbReference type="ARBA" id="ARBA00023231"/>
    </source>
</evidence>
<dbReference type="PANTHER" id="PTHR33937">
    <property type="entry name" value="IRON-MOLYBDENUM PROTEIN-RELATED-RELATED"/>
    <property type="match status" value="1"/>
</dbReference>
<protein>
    <submittedName>
        <fullName evidence="4">Dinitrogenase iron-molybdenum cofactor biosynthesis protein</fullName>
    </submittedName>
</protein>
<dbReference type="InterPro" id="IPR003731">
    <property type="entry name" value="Di-Nase_FeMo-co_biosynth"/>
</dbReference>
<dbReference type="RefSeq" id="WP_294893444.1">
    <property type="nucleotide sequence ID" value="NZ_DLUI01000041.1"/>
</dbReference>
<dbReference type="InterPro" id="IPR051840">
    <property type="entry name" value="NifX/NifY_domain"/>
</dbReference>